<dbReference type="PROSITE" id="PS51379">
    <property type="entry name" value="4FE4S_FER_2"/>
    <property type="match status" value="2"/>
</dbReference>
<dbReference type="InterPro" id="IPR001041">
    <property type="entry name" value="2Fe-2S_ferredoxin-type"/>
</dbReference>
<dbReference type="InterPro" id="IPR006058">
    <property type="entry name" value="2Fe2S_fd_BS"/>
</dbReference>
<evidence type="ECO:0000256" key="1">
    <source>
        <dbReference type="ARBA" id="ARBA00022723"/>
    </source>
</evidence>
<dbReference type="PROSITE" id="PS00198">
    <property type="entry name" value="4FE4S_FER_1"/>
    <property type="match status" value="2"/>
</dbReference>
<keyword evidence="3" id="KW-0411">Iron-sulfur</keyword>
<evidence type="ECO:0000256" key="2">
    <source>
        <dbReference type="ARBA" id="ARBA00023004"/>
    </source>
</evidence>
<keyword evidence="2" id="KW-0408">Iron</keyword>
<accession>A0A7C4UG33</accession>
<feature type="domain" description="4Fe-4S ferredoxin-type" evidence="4">
    <location>
        <begin position="139"/>
        <end position="167"/>
    </location>
</feature>
<sequence length="226" mass="25892">MNLIPVYIYGKKYLVPEGSTIITSIEYAGFKLKKGVGCREGFCGACASLYRLPNDYKLYGGLGCQTVVKPGMHIVQIPYSPAEKKVYNIDELTPNNEPFNKYFPEVYRCVSCNTCTKICPQEIQVMDYVQAVIRGDISLAAELSFDCIMCGLCNIRCPAEIPQFHVAMLARRLYGKYIQKKSDRLQKRLEEIKSGKYDEEIKKLMTMPKDELKKKYFLREIKLDTD</sequence>
<dbReference type="InterPro" id="IPR017896">
    <property type="entry name" value="4Fe4S_Fe-S-bd"/>
</dbReference>
<evidence type="ECO:0000313" key="5">
    <source>
        <dbReference type="EMBL" id="HGW91790.1"/>
    </source>
</evidence>
<dbReference type="PROSITE" id="PS00197">
    <property type="entry name" value="2FE2S_FER_1"/>
    <property type="match status" value="1"/>
</dbReference>
<organism evidence="5">
    <name type="scientific">candidate division WOR-3 bacterium</name>
    <dbReference type="NCBI Taxonomy" id="2052148"/>
    <lineage>
        <taxon>Bacteria</taxon>
        <taxon>Bacteria division WOR-3</taxon>
    </lineage>
</organism>
<dbReference type="EMBL" id="DTHG01000056">
    <property type="protein sequence ID" value="HGW91790.1"/>
    <property type="molecule type" value="Genomic_DNA"/>
</dbReference>
<protein>
    <submittedName>
        <fullName evidence="5">4Fe-4S ferredoxin</fullName>
    </submittedName>
</protein>
<evidence type="ECO:0000256" key="3">
    <source>
        <dbReference type="ARBA" id="ARBA00023014"/>
    </source>
</evidence>
<reference evidence="5" key="1">
    <citation type="journal article" date="2020" name="mSystems">
        <title>Genome- and Community-Level Interaction Insights into Carbon Utilization and Element Cycling Functions of Hydrothermarchaeota in Hydrothermal Sediment.</title>
        <authorList>
            <person name="Zhou Z."/>
            <person name="Liu Y."/>
            <person name="Xu W."/>
            <person name="Pan J."/>
            <person name="Luo Z.H."/>
            <person name="Li M."/>
        </authorList>
    </citation>
    <scope>NUCLEOTIDE SEQUENCE [LARGE SCALE GENOMIC DNA]</scope>
    <source>
        <strain evidence="5">SpSt-780</strain>
    </source>
</reference>
<gene>
    <name evidence="5" type="ORF">ENV67_04530</name>
</gene>
<feature type="domain" description="4Fe-4S ferredoxin-type" evidence="4">
    <location>
        <begin position="100"/>
        <end position="129"/>
    </location>
</feature>
<dbReference type="CDD" id="cd00207">
    <property type="entry name" value="fer2"/>
    <property type="match status" value="1"/>
</dbReference>
<proteinExistence type="predicted"/>
<dbReference type="Pfam" id="PF13187">
    <property type="entry name" value="Fer4_9"/>
    <property type="match status" value="1"/>
</dbReference>
<evidence type="ECO:0000259" key="4">
    <source>
        <dbReference type="PROSITE" id="PS51379"/>
    </source>
</evidence>
<dbReference type="Gene3D" id="3.30.70.20">
    <property type="match status" value="1"/>
</dbReference>
<dbReference type="GO" id="GO:0051537">
    <property type="term" value="F:2 iron, 2 sulfur cluster binding"/>
    <property type="evidence" value="ECO:0007669"/>
    <property type="project" value="InterPro"/>
</dbReference>
<name>A0A7C4UG33_UNCW3</name>
<dbReference type="AlphaFoldDB" id="A0A7C4UG33"/>
<dbReference type="InterPro" id="IPR036010">
    <property type="entry name" value="2Fe-2S_ferredoxin-like_sf"/>
</dbReference>
<dbReference type="SUPFAM" id="SSF46548">
    <property type="entry name" value="alpha-helical ferredoxin"/>
    <property type="match status" value="1"/>
</dbReference>
<dbReference type="InterPro" id="IPR017900">
    <property type="entry name" value="4Fe4S_Fe_S_CS"/>
</dbReference>
<comment type="caution">
    <text evidence="5">The sequence shown here is derived from an EMBL/GenBank/DDBJ whole genome shotgun (WGS) entry which is preliminary data.</text>
</comment>
<keyword evidence="1" id="KW-0479">Metal-binding</keyword>
<dbReference type="SUPFAM" id="SSF54292">
    <property type="entry name" value="2Fe-2S ferredoxin-like"/>
    <property type="match status" value="1"/>
</dbReference>
<dbReference type="GO" id="GO:0046872">
    <property type="term" value="F:metal ion binding"/>
    <property type="evidence" value="ECO:0007669"/>
    <property type="project" value="UniProtKB-KW"/>
</dbReference>